<protein>
    <submittedName>
        <fullName evidence="2">Uncharacterized protein</fullName>
    </submittedName>
</protein>
<feature type="compositionally biased region" description="Polar residues" evidence="1">
    <location>
        <begin position="448"/>
        <end position="457"/>
    </location>
</feature>
<dbReference type="Proteomes" id="UP000521943">
    <property type="component" value="Unassembled WGS sequence"/>
</dbReference>
<feature type="compositionally biased region" description="Basic and acidic residues" evidence="1">
    <location>
        <begin position="421"/>
        <end position="445"/>
    </location>
</feature>
<evidence type="ECO:0000256" key="1">
    <source>
        <dbReference type="SAM" id="MobiDB-lite"/>
    </source>
</evidence>
<name>A0A8H6I0R6_9AGAR</name>
<feature type="compositionally biased region" description="Gly residues" evidence="1">
    <location>
        <begin position="151"/>
        <end position="164"/>
    </location>
</feature>
<comment type="caution">
    <text evidence="2">The sequence shown here is derived from an EMBL/GenBank/DDBJ whole genome shotgun (WGS) entry which is preliminary data.</text>
</comment>
<sequence>MPVRPPRRSFSIVTGFPSAFNTQEVICTNISCLKVEIAQDLERKQRAKFDLVMAAASSLEVPEVKQEAGSEQSEVRLGLLKGYLGRKWVHAEFTLFLKVQSSQGGGGPQNVVAAFQADPLQPSSLSLVRTLPGKNGLAALNAKKKGSKGPLAGGFGSGFGGNSGGENLNDMPPPRPGTADPQGRLRHSGSGSFGTGGRHGNSGSGNGFTSSFGSHRAQREGTNAGPKIMAPIPMQAPSSLLSGRNTELEGAYSGFKAPALRGMGQNGAAGHRRIGPTGSERAAVYSKSFVFRFDPWLGHFWHLFCERSQSKTKSLLALIWLYLKTPQLGVGYDHFLAGMDTGPRRVIIDLDSENRGGQGAGHRQQDFGIPGHNINGEGRVFQQQGGSAPAGRQQTGRKRNRDSVEASGSPYEMPNAKRLKVAGDGRRGGSHEVEPDYPSHQEHGRRSVQPQRAGTSYQPPRPQSPQQRPLDKLFGVDFDENDDQGSRMCLTFAKGHMMKQIQFYTKLQTKLDNYSEVLEDRKEWLHEATEKVLVEGKSVLK</sequence>
<evidence type="ECO:0000313" key="3">
    <source>
        <dbReference type="Proteomes" id="UP000521943"/>
    </source>
</evidence>
<feature type="compositionally biased region" description="Gly residues" evidence="1">
    <location>
        <begin position="191"/>
        <end position="206"/>
    </location>
</feature>
<evidence type="ECO:0000313" key="2">
    <source>
        <dbReference type="EMBL" id="KAF6756795.1"/>
    </source>
</evidence>
<reference evidence="2 3" key="1">
    <citation type="submission" date="2020-07" db="EMBL/GenBank/DDBJ databases">
        <title>Comparative genomics of pyrophilous fungi reveals a link between fire events and developmental genes.</title>
        <authorList>
            <consortium name="DOE Joint Genome Institute"/>
            <person name="Steindorff A.S."/>
            <person name="Carver A."/>
            <person name="Calhoun S."/>
            <person name="Stillman K."/>
            <person name="Liu H."/>
            <person name="Lipzen A."/>
            <person name="Pangilinan J."/>
            <person name="Labutti K."/>
            <person name="Bruns T.D."/>
            <person name="Grigoriev I.V."/>
        </authorList>
    </citation>
    <scope>NUCLEOTIDE SEQUENCE [LARGE SCALE GENOMIC DNA]</scope>
    <source>
        <strain evidence="2 3">CBS 144469</strain>
    </source>
</reference>
<dbReference type="EMBL" id="JACGCI010000024">
    <property type="protein sequence ID" value="KAF6756795.1"/>
    <property type="molecule type" value="Genomic_DNA"/>
</dbReference>
<accession>A0A8H6I0R6</accession>
<proteinExistence type="predicted"/>
<keyword evidence="3" id="KW-1185">Reference proteome</keyword>
<dbReference type="AlphaFoldDB" id="A0A8H6I0R6"/>
<feature type="region of interest" description="Disordered" evidence="1">
    <location>
        <begin position="352"/>
        <end position="470"/>
    </location>
</feature>
<organism evidence="2 3">
    <name type="scientific">Ephemerocybe angulata</name>
    <dbReference type="NCBI Taxonomy" id="980116"/>
    <lineage>
        <taxon>Eukaryota</taxon>
        <taxon>Fungi</taxon>
        <taxon>Dikarya</taxon>
        <taxon>Basidiomycota</taxon>
        <taxon>Agaricomycotina</taxon>
        <taxon>Agaricomycetes</taxon>
        <taxon>Agaricomycetidae</taxon>
        <taxon>Agaricales</taxon>
        <taxon>Agaricineae</taxon>
        <taxon>Psathyrellaceae</taxon>
        <taxon>Ephemerocybe</taxon>
    </lineage>
</organism>
<dbReference type="OrthoDB" id="3261714at2759"/>
<gene>
    <name evidence="2" type="ORF">DFP72DRAFT_1168565</name>
</gene>
<feature type="region of interest" description="Disordered" evidence="1">
    <location>
        <begin position="144"/>
        <end position="231"/>
    </location>
</feature>